<dbReference type="EMBL" id="KZ668039">
    <property type="protein sequence ID" value="PPR89138.1"/>
    <property type="molecule type" value="Genomic_DNA"/>
</dbReference>
<protein>
    <submittedName>
        <fullName evidence="1">Uncharacterized protein</fullName>
    </submittedName>
</protein>
<sequence length="78" mass="9026">MNLGPPEPLNQTLLTLGFLRRCFNRILKDPSAFTPEKWRLKRSMPNTGSIDVDVRRCTAVRSRWLGMRCYGANSFRNP</sequence>
<organism evidence="1 2">
    <name type="scientific">Gossypium barbadense</name>
    <name type="common">Sea Island cotton</name>
    <name type="synonym">Hibiscus barbadensis</name>
    <dbReference type="NCBI Taxonomy" id="3634"/>
    <lineage>
        <taxon>Eukaryota</taxon>
        <taxon>Viridiplantae</taxon>
        <taxon>Streptophyta</taxon>
        <taxon>Embryophyta</taxon>
        <taxon>Tracheophyta</taxon>
        <taxon>Spermatophyta</taxon>
        <taxon>Magnoliopsida</taxon>
        <taxon>eudicotyledons</taxon>
        <taxon>Gunneridae</taxon>
        <taxon>Pentapetalae</taxon>
        <taxon>rosids</taxon>
        <taxon>malvids</taxon>
        <taxon>Malvales</taxon>
        <taxon>Malvaceae</taxon>
        <taxon>Malvoideae</taxon>
        <taxon>Gossypium</taxon>
    </lineage>
</organism>
<accession>A0A2P5WDH6</accession>
<evidence type="ECO:0000313" key="1">
    <source>
        <dbReference type="EMBL" id="PPR89138.1"/>
    </source>
</evidence>
<proteinExistence type="predicted"/>
<name>A0A2P5WDH6_GOSBA</name>
<evidence type="ECO:0000313" key="2">
    <source>
        <dbReference type="Proteomes" id="UP000239757"/>
    </source>
</evidence>
<dbReference type="Proteomes" id="UP000239757">
    <property type="component" value="Unassembled WGS sequence"/>
</dbReference>
<reference evidence="1 2" key="1">
    <citation type="submission" date="2015-01" db="EMBL/GenBank/DDBJ databases">
        <title>Genome of allotetraploid Gossypium barbadense reveals genomic plasticity and fiber elongation in cotton evolution.</title>
        <authorList>
            <person name="Chen X."/>
            <person name="Liu X."/>
            <person name="Zhao B."/>
            <person name="Zheng H."/>
            <person name="Hu Y."/>
            <person name="Lu G."/>
            <person name="Yang C."/>
            <person name="Chen J."/>
            <person name="Shan C."/>
            <person name="Zhang L."/>
            <person name="Zhou Y."/>
            <person name="Wang L."/>
            <person name="Guo W."/>
            <person name="Bai Y."/>
            <person name="Ruan J."/>
            <person name="Shangguan X."/>
            <person name="Mao Y."/>
            <person name="Jiang J."/>
            <person name="Zhu Y."/>
            <person name="Lei J."/>
            <person name="Kang H."/>
            <person name="Chen S."/>
            <person name="He X."/>
            <person name="Wang R."/>
            <person name="Wang Y."/>
            <person name="Chen J."/>
            <person name="Wang L."/>
            <person name="Yu S."/>
            <person name="Wang B."/>
            <person name="Wei J."/>
            <person name="Song S."/>
            <person name="Lu X."/>
            <person name="Gao Z."/>
            <person name="Gu W."/>
            <person name="Deng X."/>
            <person name="Ma D."/>
            <person name="Wang S."/>
            <person name="Liang W."/>
            <person name="Fang L."/>
            <person name="Cai C."/>
            <person name="Zhu X."/>
            <person name="Zhou B."/>
            <person name="Zhang Y."/>
            <person name="Chen Z."/>
            <person name="Xu S."/>
            <person name="Zhu R."/>
            <person name="Wang S."/>
            <person name="Zhang T."/>
            <person name="Zhao G."/>
        </authorList>
    </citation>
    <scope>NUCLEOTIDE SEQUENCE [LARGE SCALE GENOMIC DNA]</scope>
    <source>
        <strain evidence="2">cv. Xinhai21</strain>
        <tissue evidence="1">Leaf</tissue>
    </source>
</reference>
<dbReference type="AlphaFoldDB" id="A0A2P5WDH6"/>
<gene>
    <name evidence="1" type="ORF">GOBAR_AA31548</name>
</gene>